<name>A0A517S7W6_9PLAN</name>
<dbReference type="FunFam" id="3.40.50.720:FF:000203">
    <property type="entry name" value="D-3-phosphoglycerate dehydrogenase (SerA)"/>
    <property type="match status" value="1"/>
</dbReference>
<dbReference type="Gene3D" id="3.40.50.720">
    <property type="entry name" value="NAD(P)-binding Rossmann-like Domain"/>
    <property type="match status" value="2"/>
</dbReference>
<feature type="domain" description="D-isomer specific 2-hydroxyacid dehydrogenase catalytic" evidence="5">
    <location>
        <begin position="39"/>
        <end position="312"/>
    </location>
</feature>
<dbReference type="RefSeq" id="WP_145026446.1">
    <property type="nucleotide sequence ID" value="NZ_CP036271.1"/>
</dbReference>
<dbReference type="FunCoup" id="A0A517S7W6">
    <property type="interactions" value="363"/>
</dbReference>
<reference evidence="7 8" key="1">
    <citation type="submission" date="2019-02" db="EMBL/GenBank/DDBJ databases">
        <title>Deep-cultivation of Planctomycetes and their phenomic and genomic characterization uncovers novel biology.</title>
        <authorList>
            <person name="Wiegand S."/>
            <person name="Jogler M."/>
            <person name="Boedeker C."/>
            <person name="Pinto D."/>
            <person name="Vollmers J."/>
            <person name="Rivas-Marin E."/>
            <person name="Kohn T."/>
            <person name="Peeters S.H."/>
            <person name="Heuer A."/>
            <person name="Rast P."/>
            <person name="Oberbeckmann S."/>
            <person name="Bunk B."/>
            <person name="Jeske O."/>
            <person name="Meyerdierks A."/>
            <person name="Storesund J.E."/>
            <person name="Kallscheuer N."/>
            <person name="Luecker S."/>
            <person name="Lage O.M."/>
            <person name="Pohl T."/>
            <person name="Merkel B.J."/>
            <person name="Hornburger P."/>
            <person name="Mueller R.-W."/>
            <person name="Bruemmer F."/>
            <person name="Labrenz M."/>
            <person name="Spormann A.M."/>
            <person name="Op den Camp H."/>
            <person name="Overmann J."/>
            <person name="Amann R."/>
            <person name="Jetten M.S.M."/>
            <person name="Mascher T."/>
            <person name="Medema M.H."/>
            <person name="Devos D.P."/>
            <person name="Kaster A.-K."/>
            <person name="Ovreas L."/>
            <person name="Rohde M."/>
            <person name="Galperin M.Y."/>
            <person name="Jogler C."/>
        </authorList>
    </citation>
    <scope>NUCLEOTIDE SEQUENCE [LARGE SCALE GENOMIC DNA]</scope>
    <source>
        <strain evidence="7 8">Pan44</strain>
    </source>
</reference>
<protein>
    <submittedName>
        <fullName evidence="7">D-3-phosphoglycerate dehydrogenase</fullName>
        <ecNumber evidence="7">1.1.1.95</ecNumber>
    </submittedName>
</protein>
<evidence type="ECO:0000313" key="8">
    <source>
        <dbReference type="Proteomes" id="UP000315700"/>
    </source>
</evidence>
<dbReference type="PROSITE" id="PS00671">
    <property type="entry name" value="D_2_HYDROXYACID_DH_3"/>
    <property type="match status" value="1"/>
</dbReference>
<dbReference type="GO" id="GO:0051287">
    <property type="term" value="F:NAD binding"/>
    <property type="evidence" value="ECO:0007669"/>
    <property type="project" value="InterPro"/>
</dbReference>
<dbReference type="SUPFAM" id="SSF52283">
    <property type="entry name" value="Formate/glycerate dehydrogenase catalytic domain-like"/>
    <property type="match status" value="1"/>
</dbReference>
<evidence type="ECO:0000256" key="4">
    <source>
        <dbReference type="RuleBase" id="RU003719"/>
    </source>
</evidence>
<evidence type="ECO:0000259" key="6">
    <source>
        <dbReference type="Pfam" id="PF02826"/>
    </source>
</evidence>
<dbReference type="OrthoDB" id="277029at2"/>
<dbReference type="KEGG" id="ccos:Pan44_02290"/>
<dbReference type="Proteomes" id="UP000315700">
    <property type="component" value="Chromosome"/>
</dbReference>
<keyword evidence="8" id="KW-1185">Reference proteome</keyword>
<evidence type="ECO:0000256" key="1">
    <source>
        <dbReference type="ARBA" id="ARBA00005854"/>
    </source>
</evidence>
<feature type="domain" description="D-isomer specific 2-hydroxyacid dehydrogenase NAD-binding" evidence="6">
    <location>
        <begin position="112"/>
        <end position="285"/>
    </location>
</feature>
<proteinExistence type="inferred from homology"/>
<dbReference type="InterPro" id="IPR006140">
    <property type="entry name" value="D-isomer_DH_NAD-bd"/>
</dbReference>
<dbReference type="CDD" id="cd12172">
    <property type="entry name" value="PGDH_like_2"/>
    <property type="match status" value="1"/>
</dbReference>
<dbReference type="SUPFAM" id="SSF51735">
    <property type="entry name" value="NAD(P)-binding Rossmann-fold domains"/>
    <property type="match status" value="1"/>
</dbReference>
<evidence type="ECO:0000259" key="5">
    <source>
        <dbReference type="Pfam" id="PF00389"/>
    </source>
</evidence>
<keyword evidence="2 4" id="KW-0560">Oxidoreductase</keyword>
<gene>
    <name evidence="7" type="primary">serA_1</name>
    <name evidence="7" type="ORF">Pan44_02290</name>
</gene>
<dbReference type="Pfam" id="PF00389">
    <property type="entry name" value="2-Hacid_dh"/>
    <property type="match status" value="1"/>
</dbReference>
<evidence type="ECO:0000256" key="3">
    <source>
        <dbReference type="ARBA" id="ARBA00023027"/>
    </source>
</evidence>
<accession>A0A517S7W6</accession>
<organism evidence="7 8">
    <name type="scientific">Caulifigura coniformis</name>
    <dbReference type="NCBI Taxonomy" id="2527983"/>
    <lineage>
        <taxon>Bacteria</taxon>
        <taxon>Pseudomonadati</taxon>
        <taxon>Planctomycetota</taxon>
        <taxon>Planctomycetia</taxon>
        <taxon>Planctomycetales</taxon>
        <taxon>Planctomycetaceae</taxon>
        <taxon>Caulifigura</taxon>
    </lineage>
</organism>
<comment type="similarity">
    <text evidence="1 4">Belongs to the D-isomer specific 2-hydroxyacid dehydrogenase family.</text>
</comment>
<dbReference type="PANTHER" id="PTHR42789:SF1">
    <property type="entry name" value="D-ISOMER SPECIFIC 2-HYDROXYACID DEHYDROGENASE FAMILY PROTEIN (AFU_ORTHOLOGUE AFUA_6G10090)"/>
    <property type="match status" value="1"/>
</dbReference>
<keyword evidence="3" id="KW-0520">NAD</keyword>
<sequence length="330" mass="35381">MKPRVRITALSSDEGPHFPLLEAAGFEVLPGLRTRNLWNEDELIAELEGCCAIVAGSEPYTPRVLEACPELRVIARTGVGFDAINLPACDRLGIVVATTPGVNHHAVAEHAMALLLGIARGFPGQDQGVRSGKWIRLAGPRVMGSTIGIVGLGRIGQATATRALGLGMKVIAFEPYPNPDFVKQWGIELASLDELLEKSDYVSLHSPVTSETKHLMNAARFAKMKPNSVLINTARGALVDEAALFDALKSGHLRGAGLDVFEVEPLSLTSPLLTLPNVLLAGHVAGLDIESQEDTLRMSADTIIGLCGGKWPADRIQNLREAGPAWKWTR</sequence>
<dbReference type="EMBL" id="CP036271">
    <property type="protein sequence ID" value="QDT52220.1"/>
    <property type="molecule type" value="Genomic_DNA"/>
</dbReference>
<dbReference type="InterPro" id="IPR036291">
    <property type="entry name" value="NAD(P)-bd_dom_sf"/>
</dbReference>
<dbReference type="InterPro" id="IPR029753">
    <property type="entry name" value="D-isomer_DH_CS"/>
</dbReference>
<dbReference type="InterPro" id="IPR050857">
    <property type="entry name" value="D-2-hydroxyacid_DH"/>
</dbReference>
<dbReference type="AlphaFoldDB" id="A0A517S7W6"/>
<dbReference type="GO" id="GO:0004617">
    <property type="term" value="F:phosphoglycerate dehydrogenase activity"/>
    <property type="evidence" value="ECO:0007669"/>
    <property type="project" value="UniProtKB-EC"/>
</dbReference>
<evidence type="ECO:0000313" key="7">
    <source>
        <dbReference type="EMBL" id="QDT52220.1"/>
    </source>
</evidence>
<dbReference type="InParanoid" id="A0A517S7W6"/>
<dbReference type="EC" id="1.1.1.95" evidence="7"/>
<dbReference type="PANTHER" id="PTHR42789">
    <property type="entry name" value="D-ISOMER SPECIFIC 2-HYDROXYACID DEHYDROGENASE FAMILY PROTEIN (AFU_ORTHOLOGUE AFUA_6G10090)"/>
    <property type="match status" value="1"/>
</dbReference>
<evidence type="ECO:0000256" key="2">
    <source>
        <dbReference type="ARBA" id="ARBA00023002"/>
    </source>
</evidence>
<dbReference type="InterPro" id="IPR006139">
    <property type="entry name" value="D-isomer_2_OHA_DH_cat_dom"/>
</dbReference>
<dbReference type="Pfam" id="PF02826">
    <property type="entry name" value="2-Hacid_dh_C"/>
    <property type="match status" value="1"/>
</dbReference>